<evidence type="ECO:0000256" key="7">
    <source>
        <dbReference type="ARBA" id="ARBA00022777"/>
    </source>
</evidence>
<comment type="catalytic activity">
    <reaction evidence="9">
        <text>L-threonyl-[protein] + ATP = O-phospho-L-threonyl-[protein] + ADP + H(+)</text>
        <dbReference type="Rhea" id="RHEA:46608"/>
        <dbReference type="Rhea" id="RHEA-COMP:11060"/>
        <dbReference type="Rhea" id="RHEA-COMP:11605"/>
        <dbReference type="ChEBI" id="CHEBI:15378"/>
        <dbReference type="ChEBI" id="CHEBI:30013"/>
        <dbReference type="ChEBI" id="CHEBI:30616"/>
        <dbReference type="ChEBI" id="CHEBI:61977"/>
        <dbReference type="ChEBI" id="CHEBI:456216"/>
        <dbReference type="EC" id="2.7.11.1"/>
    </reaction>
</comment>
<dbReference type="RefSeq" id="XP_044719101.1">
    <property type="nucleotide sequence ID" value="XM_044866137.1"/>
</dbReference>
<dbReference type="InterPro" id="IPR050660">
    <property type="entry name" value="NEK_Ser/Thr_kinase"/>
</dbReference>
<sequence length="673" mass="75325">MRDADLIACVYPRTDVHQRTSKATEASSRYVAPRLLSPAVQYSRRERESTEPPEPPGQSNAPTYHYMARLEPRFSDIPRTSRGIVFGCGPDCDVTLPDLQGISYHHFTITFDDAKRLIIRDWGSLAGTEVTYDDQGGGLRSNFQWIISGADIPSQSTSIIITVHKTVSFQIVVAQQDIESQAYIDKVDCFSRGVATAEDLLDDLNFPDRTTKRPTGAHTPASEPIHLRKWLGEGGFGVVTHFWNVSDGSEYALKEPTAKAIQRRKFDVSAWVKEARIMGQISHDHIVELFGHSLAPHPKLYLEYMPGGSLDGQENISENESLSILCQCLSALTYLHGQEPPVVHRDIKPGNILVQHRLAGDISIKFGDFGLSRESHDLTSICGTVEYTAPEIYLRYQYMNSGGRERMSYTPVVDVWSLGVVIYELMCDLPQYKSSYQGGGETWCRKVVEIFEKDREQRKRPDKLRQFLLGAIVVMSPESRWSAMDCYDQAMLLPRATEDGCRTPTPAAYSDEEGQTTFFSPDNHVAGNQRTVLQQPRSSDDNLSNVSIDTARYIRSGAPPVPALPSASKTGQKRMAAKRSSHPSSSASSAGRRTKRREIHNNHQRVSASSPPAELKHFLRDYSQNPLNSLYVGSSLALEELPSALRNVSRTRILSRKAAKRSLRKSYVLTEKW</sequence>
<dbReference type="InterPro" id="IPR017441">
    <property type="entry name" value="Protein_kinase_ATP_BS"/>
</dbReference>
<proteinExistence type="inferred from homology"/>
<evidence type="ECO:0000256" key="10">
    <source>
        <dbReference type="ARBA" id="ARBA00048679"/>
    </source>
</evidence>
<evidence type="ECO:0000313" key="15">
    <source>
        <dbReference type="EMBL" id="KAH0961588.1"/>
    </source>
</evidence>
<dbReference type="PANTHER" id="PTHR43671:SF98">
    <property type="entry name" value="SERINE_THREONINE-PROTEIN KINASE NEK11"/>
    <property type="match status" value="1"/>
</dbReference>
<evidence type="ECO:0000256" key="1">
    <source>
        <dbReference type="ARBA" id="ARBA00005575"/>
    </source>
</evidence>
<dbReference type="Gene3D" id="1.10.510.10">
    <property type="entry name" value="Transferase(Phosphotransferase) domain 1"/>
    <property type="match status" value="1"/>
</dbReference>
<dbReference type="PROSITE" id="PS50011">
    <property type="entry name" value="PROTEIN_KINASE_DOM"/>
    <property type="match status" value="1"/>
</dbReference>
<evidence type="ECO:0000256" key="8">
    <source>
        <dbReference type="ARBA" id="ARBA00022840"/>
    </source>
</evidence>
<keyword evidence="4" id="KW-0723">Serine/threonine-protein kinase</keyword>
<evidence type="ECO:0000256" key="5">
    <source>
        <dbReference type="ARBA" id="ARBA00022679"/>
    </source>
</evidence>
<dbReference type="Pfam" id="PF00069">
    <property type="entry name" value="Pkinase"/>
    <property type="match status" value="1"/>
</dbReference>
<dbReference type="PROSITE" id="PS50006">
    <property type="entry name" value="FHA_DOMAIN"/>
    <property type="match status" value="1"/>
</dbReference>
<evidence type="ECO:0000256" key="6">
    <source>
        <dbReference type="ARBA" id="ARBA00022741"/>
    </source>
</evidence>
<dbReference type="InterPro" id="IPR008271">
    <property type="entry name" value="Ser/Thr_kinase_AS"/>
</dbReference>
<feature type="domain" description="FHA" evidence="13">
    <location>
        <begin position="84"/>
        <end position="135"/>
    </location>
</feature>
<comment type="caution">
    <text evidence="15">The sequence shown here is derived from an EMBL/GenBank/DDBJ whole genome shotgun (WGS) entry which is preliminary data.</text>
</comment>
<dbReference type="InterPro" id="IPR000719">
    <property type="entry name" value="Prot_kinase_dom"/>
</dbReference>
<evidence type="ECO:0000256" key="3">
    <source>
        <dbReference type="ARBA" id="ARBA00012513"/>
    </source>
</evidence>
<keyword evidence="5" id="KW-0808">Transferase</keyword>
<dbReference type="AlphaFoldDB" id="A0A9P8MSZ4"/>
<feature type="region of interest" description="Disordered" evidence="12">
    <location>
        <begin position="498"/>
        <end position="525"/>
    </location>
</feature>
<dbReference type="GO" id="GO:0005524">
    <property type="term" value="F:ATP binding"/>
    <property type="evidence" value="ECO:0007669"/>
    <property type="project" value="UniProtKB-UniRule"/>
</dbReference>
<keyword evidence="6 11" id="KW-0547">Nucleotide-binding</keyword>
<comment type="catalytic activity">
    <reaction evidence="10">
        <text>L-seryl-[protein] + ATP = O-phospho-L-seryl-[protein] + ADP + H(+)</text>
        <dbReference type="Rhea" id="RHEA:17989"/>
        <dbReference type="Rhea" id="RHEA-COMP:9863"/>
        <dbReference type="Rhea" id="RHEA-COMP:11604"/>
        <dbReference type="ChEBI" id="CHEBI:15378"/>
        <dbReference type="ChEBI" id="CHEBI:29999"/>
        <dbReference type="ChEBI" id="CHEBI:30616"/>
        <dbReference type="ChEBI" id="CHEBI:83421"/>
        <dbReference type="ChEBI" id="CHEBI:456216"/>
        <dbReference type="EC" id="2.7.11.1"/>
    </reaction>
</comment>
<dbReference type="Gene3D" id="2.60.200.20">
    <property type="match status" value="1"/>
</dbReference>
<evidence type="ECO:0000259" key="13">
    <source>
        <dbReference type="PROSITE" id="PS50006"/>
    </source>
</evidence>
<accession>A0A9P8MSZ4</accession>
<evidence type="ECO:0000259" key="14">
    <source>
        <dbReference type="PROSITE" id="PS50011"/>
    </source>
</evidence>
<evidence type="ECO:0000256" key="12">
    <source>
        <dbReference type="SAM" id="MobiDB-lite"/>
    </source>
</evidence>
<feature type="region of interest" description="Disordered" evidence="12">
    <location>
        <begin position="554"/>
        <end position="613"/>
    </location>
</feature>
<feature type="compositionally biased region" description="Basic residues" evidence="12">
    <location>
        <begin position="571"/>
        <end position="581"/>
    </location>
</feature>
<keyword evidence="16" id="KW-1185">Reference proteome</keyword>
<dbReference type="Proteomes" id="UP000824596">
    <property type="component" value="Unassembled WGS sequence"/>
</dbReference>
<dbReference type="PANTHER" id="PTHR43671">
    <property type="entry name" value="SERINE/THREONINE-PROTEIN KINASE NEK"/>
    <property type="match status" value="1"/>
</dbReference>
<dbReference type="OrthoDB" id="10252171at2759"/>
<name>A0A9P8MSZ4_9HYPO</name>
<evidence type="ECO:0000313" key="16">
    <source>
        <dbReference type="Proteomes" id="UP000824596"/>
    </source>
</evidence>
<feature type="compositionally biased region" description="Polar residues" evidence="12">
    <location>
        <begin position="515"/>
        <end position="525"/>
    </location>
</feature>
<reference evidence="15" key="1">
    <citation type="submission" date="2021-09" db="EMBL/GenBank/DDBJ databases">
        <title>A high-quality genome of the endoparasitic fungus Hirsutella rhossiliensis with a comparison of Hirsutella genomes reveals transposable elements contributing to genome size variation.</title>
        <authorList>
            <person name="Lin R."/>
            <person name="Jiao Y."/>
            <person name="Sun X."/>
            <person name="Ling J."/>
            <person name="Xie B."/>
            <person name="Cheng X."/>
        </authorList>
    </citation>
    <scope>NUCLEOTIDE SEQUENCE</scope>
    <source>
        <strain evidence="15">HR02</strain>
    </source>
</reference>
<comment type="similarity">
    <text evidence="1">Belongs to the protein kinase superfamily. CAMK Ser/Thr protein kinase family. CHEK2 subfamily.</text>
</comment>
<evidence type="ECO:0000256" key="4">
    <source>
        <dbReference type="ARBA" id="ARBA00022527"/>
    </source>
</evidence>
<keyword evidence="8 11" id="KW-0067">ATP-binding</keyword>
<dbReference type="Pfam" id="PF00498">
    <property type="entry name" value="FHA"/>
    <property type="match status" value="1"/>
</dbReference>
<dbReference type="PROSITE" id="PS00107">
    <property type="entry name" value="PROTEIN_KINASE_ATP"/>
    <property type="match status" value="1"/>
</dbReference>
<comment type="similarity">
    <text evidence="2">Belongs to the protein kinase superfamily. NEK Ser/Thr protein kinase family. NIMA subfamily.</text>
</comment>
<protein>
    <recommendedName>
        <fullName evidence="3">non-specific serine/threonine protein kinase</fullName>
        <ecNumber evidence="3">2.7.11.1</ecNumber>
    </recommendedName>
</protein>
<keyword evidence="7 15" id="KW-0418">Kinase</keyword>
<dbReference type="GO" id="GO:0004674">
    <property type="term" value="F:protein serine/threonine kinase activity"/>
    <property type="evidence" value="ECO:0007669"/>
    <property type="project" value="UniProtKB-KW"/>
</dbReference>
<gene>
    <name evidence="15" type="ORF">HRG_07666</name>
</gene>
<organism evidence="15 16">
    <name type="scientific">Hirsutella rhossiliensis</name>
    <dbReference type="NCBI Taxonomy" id="111463"/>
    <lineage>
        <taxon>Eukaryota</taxon>
        <taxon>Fungi</taxon>
        <taxon>Dikarya</taxon>
        <taxon>Ascomycota</taxon>
        <taxon>Pezizomycotina</taxon>
        <taxon>Sordariomycetes</taxon>
        <taxon>Hypocreomycetidae</taxon>
        <taxon>Hypocreales</taxon>
        <taxon>Ophiocordycipitaceae</taxon>
        <taxon>Hirsutella</taxon>
    </lineage>
</organism>
<evidence type="ECO:0000256" key="9">
    <source>
        <dbReference type="ARBA" id="ARBA00047899"/>
    </source>
</evidence>
<dbReference type="InterPro" id="IPR011009">
    <property type="entry name" value="Kinase-like_dom_sf"/>
</dbReference>
<dbReference type="InterPro" id="IPR008984">
    <property type="entry name" value="SMAD_FHA_dom_sf"/>
</dbReference>
<dbReference type="InterPro" id="IPR000253">
    <property type="entry name" value="FHA_dom"/>
</dbReference>
<dbReference type="SUPFAM" id="SSF49879">
    <property type="entry name" value="SMAD/FHA domain"/>
    <property type="match status" value="1"/>
</dbReference>
<dbReference type="EC" id="2.7.11.1" evidence="3"/>
<feature type="domain" description="Protein kinase" evidence="14">
    <location>
        <begin position="225"/>
        <end position="492"/>
    </location>
</feature>
<dbReference type="EMBL" id="JAIZPD010000008">
    <property type="protein sequence ID" value="KAH0961588.1"/>
    <property type="molecule type" value="Genomic_DNA"/>
</dbReference>
<dbReference type="PROSITE" id="PS00108">
    <property type="entry name" value="PROTEIN_KINASE_ST"/>
    <property type="match status" value="1"/>
</dbReference>
<dbReference type="CDD" id="cd00060">
    <property type="entry name" value="FHA"/>
    <property type="match status" value="1"/>
</dbReference>
<dbReference type="GeneID" id="68356795"/>
<dbReference type="SMART" id="SM00220">
    <property type="entry name" value="S_TKc"/>
    <property type="match status" value="1"/>
</dbReference>
<dbReference type="SUPFAM" id="SSF56112">
    <property type="entry name" value="Protein kinase-like (PK-like)"/>
    <property type="match status" value="1"/>
</dbReference>
<feature type="binding site" evidence="11">
    <location>
        <position position="254"/>
    </location>
    <ligand>
        <name>ATP</name>
        <dbReference type="ChEBI" id="CHEBI:30616"/>
    </ligand>
</feature>
<evidence type="ECO:0000256" key="11">
    <source>
        <dbReference type="PROSITE-ProRule" id="PRU10141"/>
    </source>
</evidence>
<evidence type="ECO:0000256" key="2">
    <source>
        <dbReference type="ARBA" id="ARBA00010886"/>
    </source>
</evidence>
<feature type="region of interest" description="Disordered" evidence="12">
    <location>
        <begin position="41"/>
        <end position="63"/>
    </location>
</feature>
<feature type="compositionally biased region" description="Low complexity" evidence="12">
    <location>
        <begin position="582"/>
        <end position="591"/>
    </location>
</feature>